<reference evidence="1 2" key="1">
    <citation type="journal article" date="2014" name="Mol. Biol. Evol.">
        <title>Massive expansion of Ubiquitination-related gene families within the Chlamydiae.</title>
        <authorList>
            <person name="Domman D."/>
            <person name="Collingro A."/>
            <person name="Lagkouvardos I."/>
            <person name="Gehre L."/>
            <person name="Weinmaier T."/>
            <person name="Rattei T."/>
            <person name="Subtil A."/>
            <person name="Horn M."/>
        </authorList>
    </citation>
    <scope>NUCLEOTIDE SEQUENCE [LARGE SCALE GENOMIC DNA]</scope>
    <source>
        <strain evidence="1 2">OEW1</strain>
    </source>
</reference>
<dbReference type="PATRIC" id="fig|83552.4.peg.1103"/>
<evidence type="ECO:0000313" key="2">
    <source>
        <dbReference type="Proteomes" id="UP000031307"/>
    </source>
</evidence>
<dbReference type="Gene3D" id="3.60.21.10">
    <property type="match status" value="1"/>
</dbReference>
<accession>A0A0C1E959</accession>
<protein>
    <recommendedName>
        <fullName evidence="3">Calcineurin-like phosphoesterase domain-containing protein</fullName>
    </recommendedName>
</protein>
<evidence type="ECO:0000313" key="1">
    <source>
        <dbReference type="EMBL" id="KIA77717.1"/>
    </source>
</evidence>
<gene>
    <name evidence="1" type="ORF">DB43_FW00020</name>
</gene>
<dbReference type="SUPFAM" id="SSF56300">
    <property type="entry name" value="Metallo-dependent phosphatases"/>
    <property type="match status" value="1"/>
</dbReference>
<comment type="caution">
    <text evidence="1">The sequence shown here is derived from an EMBL/GenBank/DDBJ whole genome shotgun (WGS) entry which is preliminary data.</text>
</comment>
<dbReference type="InterPro" id="IPR029052">
    <property type="entry name" value="Metallo-depent_PP-like"/>
</dbReference>
<name>A0A0C1E959_9BACT</name>
<dbReference type="EMBL" id="JSAM01000066">
    <property type="protein sequence ID" value="KIA77717.1"/>
    <property type="molecule type" value="Genomic_DNA"/>
</dbReference>
<dbReference type="AlphaFoldDB" id="A0A0C1E959"/>
<organism evidence="1 2">
    <name type="scientific">Parachlamydia acanthamoebae</name>
    <dbReference type="NCBI Taxonomy" id="83552"/>
    <lineage>
        <taxon>Bacteria</taxon>
        <taxon>Pseudomonadati</taxon>
        <taxon>Chlamydiota</taxon>
        <taxon>Chlamydiia</taxon>
        <taxon>Parachlamydiales</taxon>
        <taxon>Parachlamydiaceae</taxon>
        <taxon>Parachlamydia</taxon>
    </lineage>
</organism>
<sequence>MSSNMKRWFISDTHFSHKNIIKYAGRPYMTVEEMNKSLIDNWNQYVDAEDQVFFLGDFGLGDVEHLHSICSQFVFVAIMIAMQAT</sequence>
<evidence type="ECO:0008006" key="3">
    <source>
        <dbReference type="Google" id="ProtNLM"/>
    </source>
</evidence>
<dbReference type="Proteomes" id="UP000031307">
    <property type="component" value="Unassembled WGS sequence"/>
</dbReference>
<proteinExistence type="predicted"/>